<dbReference type="Pfam" id="PF13426">
    <property type="entry name" value="PAS_9"/>
    <property type="match status" value="3"/>
</dbReference>
<dbReference type="SMART" id="SM00065">
    <property type="entry name" value="GAF"/>
    <property type="match status" value="2"/>
</dbReference>
<dbReference type="InterPro" id="IPR036890">
    <property type="entry name" value="HATPase_C_sf"/>
</dbReference>
<dbReference type="InterPro" id="IPR036097">
    <property type="entry name" value="HisK_dim/P_sf"/>
</dbReference>
<dbReference type="Pfam" id="PF08447">
    <property type="entry name" value="PAS_3"/>
    <property type="match status" value="1"/>
</dbReference>
<feature type="domain" description="PAS" evidence="7">
    <location>
        <begin position="971"/>
        <end position="1018"/>
    </location>
</feature>
<dbReference type="CDD" id="cd00082">
    <property type="entry name" value="HisKA"/>
    <property type="match status" value="1"/>
</dbReference>
<dbReference type="PRINTS" id="PR00344">
    <property type="entry name" value="BCTRLSENSOR"/>
</dbReference>
<evidence type="ECO:0000256" key="1">
    <source>
        <dbReference type="ARBA" id="ARBA00000085"/>
    </source>
</evidence>
<dbReference type="Gene3D" id="3.30.450.20">
    <property type="entry name" value="PAS domain"/>
    <property type="match status" value="7"/>
</dbReference>
<dbReference type="Proteomes" id="UP000199412">
    <property type="component" value="Unassembled WGS sequence"/>
</dbReference>
<dbReference type="SUPFAM" id="SSF55785">
    <property type="entry name" value="PYP-like sensor domain (PAS domain)"/>
    <property type="match status" value="7"/>
</dbReference>
<dbReference type="InterPro" id="IPR013656">
    <property type="entry name" value="PAS_4"/>
</dbReference>
<dbReference type="SMART" id="SM00388">
    <property type="entry name" value="HisKA"/>
    <property type="match status" value="1"/>
</dbReference>
<feature type="domain" description="PAC" evidence="8">
    <location>
        <begin position="919"/>
        <end position="970"/>
    </location>
</feature>
<feature type="domain" description="Histidine kinase" evidence="6">
    <location>
        <begin position="1253"/>
        <end position="1486"/>
    </location>
</feature>
<feature type="domain" description="PAC" evidence="8">
    <location>
        <begin position="447"/>
        <end position="500"/>
    </location>
</feature>
<dbReference type="InterPro" id="IPR003018">
    <property type="entry name" value="GAF"/>
</dbReference>
<dbReference type="Pfam" id="PF01590">
    <property type="entry name" value="GAF"/>
    <property type="match status" value="2"/>
</dbReference>
<evidence type="ECO:0000256" key="3">
    <source>
        <dbReference type="ARBA" id="ARBA00022553"/>
    </source>
</evidence>
<dbReference type="CDD" id="cd00130">
    <property type="entry name" value="PAS"/>
    <property type="match status" value="4"/>
</dbReference>
<dbReference type="RefSeq" id="WP_176793761.1">
    <property type="nucleotide sequence ID" value="NZ_FNAP01000012.1"/>
</dbReference>
<gene>
    <name evidence="9" type="ORF">SAMN05421720_11216</name>
</gene>
<dbReference type="SMART" id="SM00086">
    <property type="entry name" value="PAC"/>
    <property type="match status" value="5"/>
</dbReference>
<keyword evidence="5" id="KW-0418">Kinase</keyword>
<dbReference type="SUPFAM" id="SSF55874">
    <property type="entry name" value="ATPase domain of HSP90 chaperone/DNA topoisomerase II/histidine kinase"/>
    <property type="match status" value="1"/>
</dbReference>
<name>A0A1G7FPY0_9PROT</name>
<sequence>MNSQSASHDDDALVFWIDPDGRILDVSEPVCGFLGYSHDELVALSIWDINRDFPAERWPEHWASLRAARRLRFQGRHWRRDGSTRDVEVVAHHVRIGGQEHNCAITYPLTNGQRSYVTLRESEARLALALDVSGQALWELDLNTGQAVFSEAHATLLGRPDMSRAVDLATWQGWVHPTDQDQIASLYDDCISGRRTDIAVDFRFQHADGHYMWFRAVARVVQWDEMGRPFRILGTHLDITESKQAEKALQLTQISIDRASIAIFWHDSDGKLIYINDQGCRSLGYDRDELIGTGVEVFDPDFSRQAFYEVWAQLRKDHLHVFQTRHRTKDGHFFSVEISANYISVGDKEIILSFAQDITERKKAEQDIRSSEAFLNSIIEQSPMPLIIFDTTGRVVRYNHAAIALFRATGAPEVLNDYKLFKDDRTQNGGHLELIRRVLSKGVTARFQSLFELRRTGPGEVLHLDTSVFPIRNAEGAITHLAISHLDITDLKEAEAKLRYHLDSEQALGDISALMIKPGWDDLDTRLDWMLARIGDLTRADRTYLFSISPDGSTATNTHEWCAPDVVPQIQDLQALPVSDYASFFHRLGEGQVIAVRTSDSDHDLRFKPTLLEPGLHALICIPVIGGNRLLGFLGLDALKRRRPWSENDVRFLRLVAEIIAHTWQHLASYQAQREHMRFLESLDRISRILTRPERDASILADLTQELRDIFQAGRAYLLHPCDPDAKTIEVTMEAAQTDYAGVLPESRVIEPNETLRAVFRQALARKGPVMTGFEPESEDFKAYGTRSRMAIALRPQAQEPWQLGLHQCDAPRDWTENEQRLFQAIAERIEDALSGWLLLRQLTESESRYRAVFDNAMDAIIVNDTEGRILAVNDSMLRMFGLEDGEASTYSVMDLGGPEHDAHQHRALWSRLIEGGIERSEWIARRPKDGSLFPVEALIRAIPFGDGRAILANVRDMTDRKRAEEALRQSEERFAKAFRANPAAMIISTIEDGRIIDANDRWLDLFGASLEDLIGRTTTEAGVWQSPLDRTNAIEQLQRDGMVRDIPIVFYTSTGTPLDILWSAEIISIGDEKVFLSSIHDLTEQKRAERAQRESEARLSAAIESIPFDFFLLDIDGRYVMQNSASRRRWGDVIGQRAADTTVHQGRDARWEAKLNGVRAGEIVDEELQVAANRDVRFFRNVLAPVKDGETLRGIVELTVDITARKNAENELNTYRSHLEDLVSERTAALQQAMNQLMQAEKLASLGNLVAGLAHELNTPLGNARMVASTLGEHLVGLATAVEGGALRRSHLMEFLQTGRESVDLLERNTVRAADLISHVKEVAIDQTSVRRRVFNLLQTTEEVLSTMRPTLKRTDHRIEVDIPPDLEMDSFPGPLEQIITNLVSNSLTHGFAGKPSGVIRIGARALGQKSILFSHADDGVGIPPDVQARVFDPFFTTRLGQGGSGLGLYIVYNLVTGALGGKIEVKSGNGEAGTTFILTLPHCAPERESSQKIGA</sequence>
<dbReference type="NCBIfam" id="TIGR00229">
    <property type="entry name" value="sensory_box"/>
    <property type="match status" value="7"/>
</dbReference>
<dbReference type="Pfam" id="PF00989">
    <property type="entry name" value="PAS"/>
    <property type="match status" value="1"/>
</dbReference>
<reference evidence="9 10" key="1">
    <citation type="submission" date="2016-10" db="EMBL/GenBank/DDBJ databases">
        <authorList>
            <person name="de Groot N.N."/>
        </authorList>
    </citation>
    <scope>NUCLEOTIDE SEQUENCE [LARGE SCALE GENOMIC DNA]</scope>
    <source>
        <strain evidence="9 10">ATCC 700224</strain>
    </source>
</reference>
<proteinExistence type="predicted"/>
<dbReference type="InterPro" id="IPR003661">
    <property type="entry name" value="HisK_dim/P_dom"/>
</dbReference>
<dbReference type="SMART" id="SM00091">
    <property type="entry name" value="PAS"/>
    <property type="match status" value="7"/>
</dbReference>
<evidence type="ECO:0000256" key="5">
    <source>
        <dbReference type="ARBA" id="ARBA00022777"/>
    </source>
</evidence>
<dbReference type="STRING" id="69960.SAMN05421720_11216"/>
<dbReference type="PROSITE" id="PS50109">
    <property type="entry name" value="HIS_KIN"/>
    <property type="match status" value="1"/>
</dbReference>
<evidence type="ECO:0000259" key="7">
    <source>
        <dbReference type="PROSITE" id="PS50112"/>
    </source>
</evidence>
<dbReference type="SUPFAM" id="SSF55781">
    <property type="entry name" value="GAF domain-like"/>
    <property type="match status" value="2"/>
</dbReference>
<feature type="domain" description="PAS" evidence="7">
    <location>
        <begin position="14"/>
        <end position="42"/>
    </location>
</feature>
<keyword evidence="10" id="KW-1185">Reference proteome</keyword>
<dbReference type="InterPro" id="IPR013767">
    <property type="entry name" value="PAS_fold"/>
</dbReference>
<dbReference type="InterPro" id="IPR004358">
    <property type="entry name" value="Sig_transdc_His_kin-like_C"/>
</dbReference>
<dbReference type="InterPro" id="IPR052162">
    <property type="entry name" value="Sensor_kinase/Photoreceptor"/>
</dbReference>
<dbReference type="InterPro" id="IPR013655">
    <property type="entry name" value="PAS_fold_3"/>
</dbReference>
<dbReference type="PANTHER" id="PTHR43304:SF1">
    <property type="entry name" value="PAC DOMAIN-CONTAINING PROTEIN"/>
    <property type="match status" value="1"/>
</dbReference>
<dbReference type="SUPFAM" id="SSF47384">
    <property type="entry name" value="Homodimeric domain of signal transducing histidine kinase"/>
    <property type="match status" value="1"/>
</dbReference>
<dbReference type="CDD" id="cd00075">
    <property type="entry name" value="HATPase"/>
    <property type="match status" value="1"/>
</dbReference>
<evidence type="ECO:0000259" key="8">
    <source>
        <dbReference type="PROSITE" id="PS50113"/>
    </source>
</evidence>
<dbReference type="InterPro" id="IPR000700">
    <property type="entry name" value="PAS-assoc_C"/>
</dbReference>
<dbReference type="InterPro" id="IPR003594">
    <property type="entry name" value="HATPase_dom"/>
</dbReference>
<keyword evidence="4" id="KW-0808">Transferase</keyword>
<dbReference type="InterPro" id="IPR001610">
    <property type="entry name" value="PAC"/>
</dbReference>
<feature type="domain" description="PAC" evidence="8">
    <location>
        <begin position="198"/>
        <end position="251"/>
    </location>
</feature>
<dbReference type="PROSITE" id="PS50113">
    <property type="entry name" value="PAC"/>
    <property type="match status" value="4"/>
</dbReference>
<dbReference type="InterPro" id="IPR029016">
    <property type="entry name" value="GAF-like_dom_sf"/>
</dbReference>
<dbReference type="SMART" id="SM00387">
    <property type="entry name" value="HATPase_c"/>
    <property type="match status" value="1"/>
</dbReference>
<comment type="catalytic activity">
    <reaction evidence="1">
        <text>ATP + protein L-histidine = ADP + protein N-phospho-L-histidine.</text>
        <dbReference type="EC" id="2.7.13.3"/>
    </reaction>
</comment>
<dbReference type="Gene3D" id="1.10.287.130">
    <property type="match status" value="1"/>
</dbReference>
<evidence type="ECO:0000313" key="9">
    <source>
        <dbReference type="EMBL" id="SDE77839.1"/>
    </source>
</evidence>
<dbReference type="Gene3D" id="3.30.565.10">
    <property type="entry name" value="Histidine kinase-like ATPase, C-terminal domain"/>
    <property type="match status" value="1"/>
</dbReference>
<dbReference type="Pfam" id="PF08448">
    <property type="entry name" value="PAS_4"/>
    <property type="match status" value="2"/>
</dbReference>
<evidence type="ECO:0000259" key="6">
    <source>
        <dbReference type="PROSITE" id="PS50109"/>
    </source>
</evidence>
<dbReference type="EC" id="2.7.13.3" evidence="2"/>
<dbReference type="PROSITE" id="PS50112">
    <property type="entry name" value="PAS"/>
    <property type="match status" value="4"/>
</dbReference>
<dbReference type="Gene3D" id="6.10.250.490">
    <property type="match status" value="1"/>
</dbReference>
<dbReference type="GO" id="GO:0006355">
    <property type="term" value="P:regulation of DNA-templated transcription"/>
    <property type="evidence" value="ECO:0007669"/>
    <property type="project" value="InterPro"/>
</dbReference>
<evidence type="ECO:0000313" key="10">
    <source>
        <dbReference type="Proteomes" id="UP000199412"/>
    </source>
</evidence>
<dbReference type="GO" id="GO:0000155">
    <property type="term" value="F:phosphorelay sensor kinase activity"/>
    <property type="evidence" value="ECO:0007669"/>
    <property type="project" value="InterPro"/>
</dbReference>
<dbReference type="PANTHER" id="PTHR43304">
    <property type="entry name" value="PHYTOCHROME-LIKE PROTEIN CPH1"/>
    <property type="match status" value="1"/>
</dbReference>
<accession>A0A1G7FPY0</accession>
<evidence type="ECO:0000256" key="4">
    <source>
        <dbReference type="ARBA" id="ARBA00022679"/>
    </source>
</evidence>
<dbReference type="InterPro" id="IPR000014">
    <property type="entry name" value="PAS"/>
</dbReference>
<dbReference type="InterPro" id="IPR005467">
    <property type="entry name" value="His_kinase_dom"/>
</dbReference>
<dbReference type="Pfam" id="PF02518">
    <property type="entry name" value="HATPase_c"/>
    <property type="match status" value="1"/>
</dbReference>
<feature type="domain" description="PAS" evidence="7">
    <location>
        <begin position="256"/>
        <end position="301"/>
    </location>
</feature>
<dbReference type="Gene3D" id="3.30.450.40">
    <property type="match status" value="2"/>
</dbReference>
<evidence type="ECO:0000256" key="2">
    <source>
        <dbReference type="ARBA" id="ARBA00012438"/>
    </source>
</evidence>
<organism evidence="9 10">
    <name type="scientific">Rhodospira trueperi</name>
    <dbReference type="NCBI Taxonomy" id="69960"/>
    <lineage>
        <taxon>Bacteria</taxon>
        <taxon>Pseudomonadati</taxon>
        <taxon>Pseudomonadota</taxon>
        <taxon>Alphaproteobacteria</taxon>
        <taxon>Rhodospirillales</taxon>
        <taxon>Rhodospirillaceae</taxon>
        <taxon>Rhodospira</taxon>
    </lineage>
</organism>
<keyword evidence="3" id="KW-0597">Phosphoprotein</keyword>
<feature type="domain" description="PAS" evidence="7">
    <location>
        <begin position="846"/>
        <end position="917"/>
    </location>
</feature>
<protein>
    <recommendedName>
        <fullName evidence="2">histidine kinase</fullName>
        <ecNumber evidence="2">2.7.13.3</ecNumber>
    </recommendedName>
</protein>
<dbReference type="InterPro" id="IPR035965">
    <property type="entry name" value="PAS-like_dom_sf"/>
</dbReference>
<feature type="domain" description="PAC" evidence="8">
    <location>
        <begin position="320"/>
        <end position="370"/>
    </location>
</feature>
<dbReference type="EMBL" id="FNAP01000012">
    <property type="protein sequence ID" value="SDE77839.1"/>
    <property type="molecule type" value="Genomic_DNA"/>
</dbReference>